<dbReference type="SUPFAM" id="SSF52540">
    <property type="entry name" value="P-loop containing nucleoside triphosphate hydrolases"/>
    <property type="match status" value="2"/>
</dbReference>
<dbReference type="SMART" id="SM00490">
    <property type="entry name" value="HELICc"/>
    <property type="match status" value="1"/>
</dbReference>
<dbReference type="GO" id="GO:0004386">
    <property type="term" value="F:helicase activity"/>
    <property type="evidence" value="ECO:0007669"/>
    <property type="project" value="UniProtKB-KW"/>
</dbReference>
<evidence type="ECO:0000313" key="9">
    <source>
        <dbReference type="Proteomes" id="UP001642409"/>
    </source>
</evidence>
<dbReference type="InterPro" id="IPR000330">
    <property type="entry name" value="SNF2_N"/>
</dbReference>
<dbReference type="EMBL" id="CAXDID020000007">
    <property type="protein sequence ID" value="CAL5976286.1"/>
    <property type="molecule type" value="Genomic_DNA"/>
</dbReference>
<proteinExistence type="predicted"/>
<keyword evidence="2" id="KW-0378">Hydrolase</keyword>
<dbReference type="EMBL" id="CATOUU010000952">
    <property type="protein sequence ID" value="CAI9962011.1"/>
    <property type="molecule type" value="Genomic_DNA"/>
</dbReference>
<gene>
    <name evidence="8" type="ORF">HINF_LOCUS3740</name>
    <name evidence="7" type="ORF">HINF_LOCUS49656</name>
</gene>
<evidence type="ECO:0000259" key="5">
    <source>
        <dbReference type="PROSITE" id="PS51192"/>
    </source>
</evidence>
<dbReference type="AlphaFoldDB" id="A0AA86QLZ2"/>
<feature type="domain" description="Helicase ATP-binding" evidence="5">
    <location>
        <begin position="204"/>
        <end position="437"/>
    </location>
</feature>
<keyword evidence="9" id="KW-1185">Reference proteome</keyword>
<dbReference type="GO" id="GO:0006281">
    <property type="term" value="P:DNA repair"/>
    <property type="evidence" value="ECO:0007669"/>
    <property type="project" value="TreeGrafter"/>
</dbReference>
<evidence type="ECO:0000256" key="1">
    <source>
        <dbReference type="ARBA" id="ARBA00022741"/>
    </source>
</evidence>
<dbReference type="InterPro" id="IPR001650">
    <property type="entry name" value="Helicase_C-like"/>
</dbReference>
<evidence type="ECO:0000256" key="3">
    <source>
        <dbReference type="ARBA" id="ARBA00022806"/>
    </source>
</evidence>
<organism evidence="7">
    <name type="scientific">Hexamita inflata</name>
    <dbReference type="NCBI Taxonomy" id="28002"/>
    <lineage>
        <taxon>Eukaryota</taxon>
        <taxon>Metamonada</taxon>
        <taxon>Diplomonadida</taxon>
        <taxon>Hexamitidae</taxon>
        <taxon>Hexamitinae</taxon>
        <taxon>Hexamita</taxon>
    </lineage>
</organism>
<dbReference type="PROSITE" id="PS51192">
    <property type="entry name" value="HELICASE_ATP_BIND_1"/>
    <property type="match status" value="1"/>
</dbReference>
<dbReference type="PROSITE" id="PS51194">
    <property type="entry name" value="HELICASE_CTER"/>
    <property type="match status" value="1"/>
</dbReference>
<dbReference type="Proteomes" id="UP001642409">
    <property type="component" value="Unassembled WGS sequence"/>
</dbReference>
<evidence type="ECO:0000313" key="8">
    <source>
        <dbReference type="EMBL" id="CAL5976286.1"/>
    </source>
</evidence>
<evidence type="ECO:0000259" key="6">
    <source>
        <dbReference type="PROSITE" id="PS51194"/>
    </source>
</evidence>
<dbReference type="GO" id="GO:0005524">
    <property type="term" value="F:ATP binding"/>
    <property type="evidence" value="ECO:0007669"/>
    <property type="project" value="InterPro"/>
</dbReference>
<evidence type="ECO:0000313" key="7">
    <source>
        <dbReference type="EMBL" id="CAI9962011.1"/>
    </source>
</evidence>
<dbReference type="InterPro" id="IPR027417">
    <property type="entry name" value="P-loop_NTPase"/>
</dbReference>
<dbReference type="GO" id="GO:0031297">
    <property type="term" value="P:replication fork processing"/>
    <property type="evidence" value="ECO:0007669"/>
    <property type="project" value="TreeGrafter"/>
</dbReference>
<evidence type="ECO:0000256" key="4">
    <source>
        <dbReference type="ARBA" id="ARBA00022840"/>
    </source>
</evidence>
<keyword evidence="1" id="KW-0547">Nucleotide-binding</keyword>
<feature type="domain" description="Helicase C-terminal" evidence="6">
    <location>
        <begin position="519"/>
        <end position="673"/>
    </location>
</feature>
<accession>A0AA86QLZ2</accession>
<protein>
    <submittedName>
        <fullName evidence="7 8">SNF2 family helicase</fullName>
    </submittedName>
</protein>
<dbReference type="GO" id="GO:0016787">
    <property type="term" value="F:hydrolase activity"/>
    <property type="evidence" value="ECO:0007669"/>
    <property type="project" value="UniProtKB-KW"/>
</dbReference>
<keyword evidence="4" id="KW-0067">ATP-binding</keyword>
<keyword evidence="3 7" id="KW-0347">Helicase</keyword>
<evidence type="ECO:0000256" key="2">
    <source>
        <dbReference type="ARBA" id="ARBA00022801"/>
    </source>
</evidence>
<dbReference type="Gene3D" id="3.40.50.300">
    <property type="entry name" value="P-loop containing nucleotide triphosphate hydrolases"/>
    <property type="match status" value="2"/>
</dbReference>
<dbReference type="PANTHER" id="PTHR45766:SF3">
    <property type="entry name" value="DNA ANNEALING HELICASE AND ENDONUCLEASE ZRANB3"/>
    <property type="match status" value="1"/>
</dbReference>
<comment type="caution">
    <text evidence="7">The sequence shown here is derived from an EMBL/GenBank/DDBJ whole genome shotgun (WGS) entry which is preliminary data.</text>
</comment>
<sequence>MTEPYSGQTNQIPSCDAPKKPVLRIIRKVTPQQQEQQQEPPPVIVVPNTFITNALQKSIDKQIVNSKPKSLEKQYLTYILSYQLVHESQQKIQLIFTQSHGIKMFKIGPIMANILGTDVPESEHINYTGQSCWAISMNVKSVNQAIQQISSLKEENIEHYSIHYMKIPNTFTGNIMKIFSPVVQIQQVQNFNLPLYPHQIEAVKRIIKQNGKFLLADAPGLGKSLTALAAAMHYQIPIIILAPSILHNHWKTQINNFVNREQDILRAIKQVVYPYPETRNKTSIISPSTQLASPTTVASNYELLAQNNYDLNFLQILNGLKNKRVKLTEENYSVLEQNNYRYVVDQSQYVKCEYLKQDKYTKYILVCTLNDVLKCTLPNNAFYIIDECHEYKSVESVRSRSLIQLLFKAKHTLFLSATPIVNNVVDLYPVFKILGLDISYSQYLKRYAQLDPIFQRPTGIMNELELKFFLSTFCLRRQHEDLKIPKIRRFVRILSDEDNTGPDHSKTAGEQYRDQTNQKHKQALLFLKEFREKFRFPFIVFFTNLSNFEPFKEFEGSAQISGSTVAQKRVEIIDQFQRGEINTLFCTIDSVAVGIDITRAKAVVWLQMEWTVALFLQAEGRIRRLSSMYDTVYSIVLSQNSYWDARINKILSTKQSITNYFFDEKEDNLSNLEHLTDISLQLSD</sequence>
<dbReference type="Pfam" id="PF00271">
    <property type="entry name" value="Helicase_C"/>
    <property type="match status" value="1"/>
</dbReference>
<dbReference type="SMART" id="SM00487">
    <property type="entry name" value="DEXDc"/>
    <property type="match status" value="1"/>
</dbReference>
<reference evidence="8 9" key="2">
    <citation type="submission" date="2024-07" db="EMBL/GenBank/DDBJ databases">
        <authorList>
            <person name="Akdeniz Z."/>
        </authorList>
    </citation>
    <scope>NUCLEOTIDE SEQUENCE [LARGE SCALE GENOMIC DNA]</scope>
</reference>
<name>A0AA86QLZ2_9EUKA</name>
<dbReference type="Pfam" id="PF00176">
    <property type="entry name" value="SNF2-rel_dom"/>
    <property type="match status" value="1"/>
</dbReference>
<dbReference type="InterPro" id="IPR014001">
    <property type="entry name" value="Helicase_ATP-bd"/>
</dbReference>
<dbReference type="PANTHER" id="PTHR45766">
    <property type="entry name" value="DNA ANNEALING HELICASE AND ENDONUCLEASE ZRANB3 FAMILY MEMBER"/>
    <property type="match status" value="1"/>
</dbReference>
<reference evidence="7" key="1">
    <citation type="submission" date="2023-06" db="EMBL/GenBank/DDBJ databases">
        <authorList>
            <person name="Kurt Z."/>
        </authorList>
    </citation>
    <scope>NUCLEOTIDE SEQUENCE</scope>
</reference>